<dbReference type="InterPro" id="IPR011640">
    <property type="entry name" value="Fe2_transport_prot_B_C"/>
</dbReference>
<sequence length="576" mass="63205">MKVDDFKVLLFGNPNVGKSVVFSRLTGLGTVSSNYAGTTVEFSKGAIWAEGKRMELIDVPGAYTLEATCSAEEVASDFCTRDQADLIINVVDATNLERNLYLTLQLLEKKIPLIVVLNKWDIARHKGININCQELAQRLGVRVIPVVAVTGEGLKQVMSAVAGAGRGEVRPSEFKPIDHQERWHIIGHISQEVQRITHKHPSLLEKLEDASVRPLSGVLIALGLMVLSFTVIRLLGEGLIKYLLDPFFINIYGPLVQKLVAFIPWPVIRQLLAGQTPEFMQSFGALTTGVYIPLAIVLPYIVSFYLVLGVLEDIGYLPRLAVLLDRTMHRLGLHGYAALPLVLSCGCKVPGVLALRVLESRREKILALTLLLMAAPCLPQSAMMVSLLSGFGIGYVLLAFGVLIAVAVINSLFLNRILKGQSPEIIMEIPSYQMPHAGTLLRKTWLRIKSFLLEATPLIVLGVLAVNILEMLGAIRLLGRLARPLVVNVLGLPREAVSVILFGFLRKDISIALLAPLNLSPKQAVIASVFLVLYLPCIATFFVAFREIGWRGIARVLALTLSWALVVGFLMNLIWV</sequence>
<evidence type="ECO:0000259" key="2">
    <source>
        <dbReference type="PROSITE" id="PS51711"/>
    </source>
</evidence>
<dbReference type="InterPro" id="IPR027417">
    <property type="entry name" value="P-loop_NTPase"/>
</dbReference>
<dbReference type="InterPro" id="IPR030389">
    <property type="entry name" value="G_FEOB_dom"/>
</dbReference>
<comment type="caution">
    <text evidence="3">The sequence shown here is derived from an EMBL/GenBank/DDBJ whole genome shotgun (WGS) entry which is preliminary data.</text>
</comment>
<name>A0A1F5RCU9_9BACT</name>
<feature type="transmembrane region" description="Helical" evidence="1">
    <location>
        <begin position="365"/>
        <end position="387"/>
    </location>
</feature>
<feature type="transmembrane region" description="Helical" evidence="1">
    <location>
        <begin position="451"/>
        <end position="475"/>
    </location>
</feature>
<dbReference type="Pfam" id="PF07664">
    <property type="entry name" value="FeoB_C"/>
    <property type="match status" value="1"/>
</dbReference>
<reference evidence="3 4" key="1">
    <citation type="journal article" date="2016" name="Nat. Commun.">
        <title>Thousands of microbial genomes shed light on interconnected biogeochemical processes in an aquifer system.</title>
        <authorList>
            <person name="Anantharaman K."/>
            <person name="Brown C.T."/>
            <person name="Hug L.A."/>
            <person name="Sharon I."/>
            <person name="Castelle C.J."/>
            <person name="Probst A.J."/>
            <person name="Thomas B.C."/>
            <person name="Singh A."/>
            <person name="Wilkins M.J."/>
            <person name="Karaoz U."/>
            <person name="Brodie E.L."/>
            <person name="Williams K.H."/>
            <person name="Hubbard S.S."/>
            <person name="Banfield J.F."/>
        </authorList>
    </citation>
    <scope>NUCLEOTIDE SEQUENCE [LARGE SCALE GENOMIC DNA]</scope>
</reference>
<evidence type="ECO:0000256" key="1">
    <source>
        <dbReference type="SAM" id="Phobius"/>
    </source>
</evidence>
<dbReference type="GO" id="GO:0005525">
    <property type="term" value="F:GTP binding"/>
    <property type="evidence" value="ECO:0007669"/>
    <property type="project" value="InterPro"/>
</dbReference>
<proteinExistence type="predicted"/>
<dbReference type="EMBL" id="MFFM01000034">
    <property type="protein sequence ID" value="OGF12242.1"/>
    <property type="molecule type" value="Genomic_DNA"/>
</dbReference>
<dbReference type="CDD" id="cd01879">
    <property type="entry name" value="FeoB"/>
    <property type="match status" value="1"/>
</dbReference>
<feature type="domain" description="FeoB-type G" evidence="2">
    <location>
        <begin position="5"/>
        <end position="167"/>
    </location>
</feature>
<feature type="transmembrane region" description="Helical" evidence="1">
    <location>
        <begin position="331"/>
        <end position="353"/>
    </location>
</feature>
<dbReference type="Pfam" id="PF02421">
    <property type="entry name" value="FeoB_N"/>
    <property type="match status" value="1"/>
</dbReference>
<dbReference type="GO" id="GO:0005886">
    <property type="term" value="C:plasma membrane"/>
    <property type="evidence" value="ECO:0007669"/>
    <property type="project" value="TreeGrafter"/>
</dbReference>
<keyword evidence="1" id="KW-0472">Membrane</keyword>
<dbReference type="Pfam" id="PF07670">
    <property type="entry name" value="Gate"/>
    <property type="match status" value="2"/>
</dbReference>
<dbReference type="SUPFAM" id="SSF52540">
    <property type="entry name" value="P-loop containing nucleoside triphosphate hydrolases"/>
    <property type="match status" value="1"/>
</dbReference>
<feature type="transmembrane region" description="Helical" evidence="1">
    <location>
        <begin position="524"/>
        <end position="544"/>
    </location>
</feature>
<feature type="transmembrane region" description="Helical" evidence="1">
    <location>
        <begin position="215"/>
        <end position="235"/>
    </location>
</feature>
<dbReference type="InterPro" id="IPR011642">
    <property type="entry name" value="Gate_dom"/>
</dbReference>
<feature type="transmembrane region" description="Helical" evidence="1">
    <location>
        <begin position="556"/>
        <end position="575"/>
    </location>
</feature>
<organism evidence="3 4">
    <name type="scientific">Candidatus Edwardsbacteria bacterium GWF2_54_11</name>
    <dbReference type="NCBI Taxonomy" id="1817851"/>
    <lineage>
        <taxon>Bacteria</taxon>
        <taxon>Candidatus Edwardsiibacteriota</taxon>
    </lineage>
</organism>
<feature type="transmembrane region" description="Helical" evidence="1">
    <location>
        <begin position="247"/>
        <end position="268"/>
    </location>
</feature>
<evidence type="ECO:0000313" key="3">
    <source>
        <dbReference type="EMBL" id="OGF12242.1"/>
    </source>
</evidence>
<feature type="transmembrane region" description="Helical" evidence="1">
    <location>
        <begin position="289"/>
        <end position="311"/>
    </location>
</feature>
<keyword evidence="1" id="KW-1133">Transmembrane helix</keyword>
<gene>
    <name evidence="3" type="ORF">A2024_03010</name>
</gene>
<dbReference type="AlphaFoldDB" id="A0A1F5RCU9"/>
<dbReference type="InterPro" id="IPR005225">
    <property type="entry name" value="Small_GTP-bd"/>
</dbReference>
<dbReference type="PANTHER" id="PTHR43185:SF1">
    <property type="entry name" value="FE(2+) TRANSPORTER FEOB"/>
    <property type="match status" value="1"/>
</dbReference>
<accession>A0A1F5RCU9</accession>
<dbReference type="NCBIfam" id="TIGR00231">
    <property type="entry name" value="small_GTP"/>
    <property type="match status" value="1"/>
</dbReference>
<dbReference type="Gene3D" id="3.40.50.300">
    <property type="entry name" value="P-loop containing nucleotide triphosphate hydrolases"/>
    <property type="match status" value="1"/>
</dbReference>
<dbReference type="Proteomes" id="UP000177230">
    <property type="component" value="Unassembled WGS sequence"/>
</dbReference>
<dbReference type="PANTHER" id="PTHR43185">
    <property type="entry name" value="FERROUS IRON TRANSPORT PROTEIN B"/>
    <property type="match status" value="1"/>
</dbReference>
<dbReference type="PROSITE" id="PS51711">
    <property type="entry name" value="G_FEOB"/>
    <property type="match status" value="1"/>
</dbReference>
<dbReference type="GO" id="GO:0015093">
    <property type="term" value="F:ferrous iron transmembrane transporter activity"/>
    <property type="evidence" value="ECO:0007669"/>
    <property type="project" value="InterPro"/>
</dbReference>
<dbReference type="InterPro" id="IPR050860">
    <property type="entry name" value="FeoB_GTPase"/>
</dbReference>
<feature type="transmembrane region" description="Helical" evidence="1">
    <location>
        <begin position="393"/>
        <end position="414"/>
    </location>
</feature>
<evidence type="ECO:0000313" key="4">
    <source>
        <dbReference type="Proteomes" id="UP000177230"/>
    </source>
</evidence>
<protein>
    <submittedName>
        <fullName evidence="3">Ferrous iron transporter B</fullName>
    </submittedName>
</protein>
<keyword evidence="1" id="KW-0812">Transmembrane</keyword>